<sequence length="165" mass="19455">MKYLSLFSLLLLSCSFTACDDDNEELPNQLVGTWENRSFVDSVNYWVVNTLEFKNDSVYQYRTTVRDSENGPDLGYRFFYDDNYEWNGNTFTYSPDLAAWIDHREEDFYVPKQELLAGIIDFFGIPTAAISFRNNRTKMIYQENCPKEFLPCDVPFESVEYIRVD</sequence>
<accession>A0A3E0DQW2</accession>
<name>A0A3E0DQW2_9BACT</name>
<dbReference type="RefSeq" id="WP_086541393.1">
    <property type="nucleotide sequence ID" value="NZ_MSSW01000027.1"/>
</dbReference>
<evidence type="ECO:0000256" key="1">
    <source>
        <dbReference type="SAM" id="SignalP"/>
    </source>
</evidence>
<evidence type="ECO:0000313" key="3">
    <source>
        <dbReference type="Proteomes" id="UP000256405"/>
    </source>
</evidence>
<gene>
    <name evidence="2" type="ORF">C8N25_11434</name>
</gene>
<keyword evidence="3" id="KW-1185">Reference proteome</keyword>
<protein>
    <recommendedName>
        <fullName evidence="4">Lipocalin-like protein</fullName>
    </recommendedName>
</protein>
<evidence type="ECO:0000313" key="2">
    <source>
        <dbReference type="EMBL" id="REG84685.1"/>
    </source>
</evidence>
<dbReference type="EMBL" id="QUNF01000014">
    <property type="protein sequence ID" value="REG84685.1"/>
    <property type="molecule type" value="Genomic_DNA"/>
</dbReference>
<dbReference type="OrthoDB" id="795172at2"/>
<dbReference type="PROSITE" id="PS51257">
    <property type="entry name" value="PROKAR_LIPOPROTEIN"/>
    <property type="match status" value="1"/>
</dbReference>
<proteinExistence type="predicted"/>
<feature type="chain" id="PRO_5017560417" description="Lipocalin-like protein" evidence="1">
    <location>
        <begin position="21"/>
        <end position="165"/>
    </location>
</feature>
<comment type="caution">
    <text evidence="2">The sequence shown here is derived from an EMBL/GenBank/DDBJ whole genome shotgun (WGS) entry which is preliminary data.</text>
</comment>
<keyword evidence="1" id="KW-0732">Signal</keyword>
<reference evidence="2 3" key="1">
    <citation type="submission" date="2018-08" db="EMBL/GenBank/DDBJ databases">
        <title>Genomic Encyclopedia of Archaeal and Bacterial Type Strains, Phase II (KMG-II): from individual species to whole genera.</title>
        <authorList>
            <person name="Goeker M."/>
        </authorList>
    </citation>
    <scope>NUCLEOTIDE SEQUENCE [LARGE SCALE GENOMIC DNA]</scope>
    <source>
        <strain evidence="2 3">DSM 15986</strain>
    </source>
</reference>
<evidence type="ECO:0008006" key="4">
    <source>
        <dbReference type="Google" id="ProtNLM"/>
    </source>
</evidence>
<organism evidence="2 3">
    <name type="scientific">Algoriphagus antarcticus</name>
    <dbReference type="NCBI Taxonomy" id="238540"/>
    <lineage>
        <taxon>Bacteria</taxon>
        <taxon>Pseudomonadati</taxon>
        <taxon>Bacteroidota</taxon>
        <taxon>Cytophagia</taxon>
        <taxon>Cytophagales</taxon>
        <taxon>Cyclobacteriaceae</taxon>
        <taxon>Algoriphagus</taxon>
    </lineage>
</organism>
<dbReference type="Proteomes" id="UP000256405">
    <property type="component" value="Unassembled WGS sequence"/>
</dbReference>
<dbReference type="AlphaFoldDB" id="A0A3E0DQW2"/>
<feature type="signal peptide" evidence="1">
    <location>
        <begin position="1"/>
        <end position="20"/>
    </location>
</feature>